<dbReference type="VEuPathDB" id="FungiDB:EYZ11_013447"/>
<dbReference type="InterPro" id="IPR052523">
    <property type="entry name" value="Trichothecene_AcTrans"/>
</dbReference>
<dbReference type="Gene3D" id="3.40.630.30">
    <property type="match status" value="1"/>
</dbReference>
<dbReference type="SUPFAM" id="SSF55729">
    <property type="entry name" value="Acyl-CoA N-acyltransferases (Nat)"/>
    <property type="match status" value="1"/>
</dbReference>
<keyword evidence="3" id="KW-1185">Reference proteome</keyword>
<dbReference type="CDD" id="cd04301">
    <property type="entry name" value="NAT_SF"/>
    <property type="match status" value="1"/>
</dbReference>
<gene>
    <name evidence="2" type="ORF">EYZ11_013447</name>
</gene>
<dbReference type="EMBL" id="SOSA01001486">
    <property type="protein sequence ID" value="THC87106.1"/>
    <property type="molecule type" value="Genomic_DNA"/>
</dbReference>
<dbReference type="Proteomes" id="UP000308092">
    <property type="component" value="Unassembled WGS sequence"/>
</dbReference>
<feature type="domain" description="N-acetyltransferase" evidence="1">
    <location>
        <begin position="6"/>
        <end position="191"/>
    </location>
</feature>
<dbReference type="PANTHER" id="PTHR42791">
    <property type="entry name" value="GNAT FAMILY ACETYLTRANSFERASE"/>
    <property type="match status" value="1"/>
</dbReference>
<evidence type="ECO:0000259" key="1">
    <source>
        <dbReference type="PROSITE" id="PS51186"/>
    </source>
</evidence>
<name>A0A4S3IXM6_9EURO</name>
<comment type="caution">
    <text evidence="2">The sequence shown here is derived from an EMBL/GenBank/DDBJ whole genome shotgun (WGS) entry which is preliminary data.</text>
</comment>
<dbReference type="AlphaFoldDB" id="A0A4S3IXM6"/>
<organism evidence="2 3">
    <name type="scientific">Aspergillus tanneri</name>
    <dbReference type="NCBI Taxonomy" id="1220188"/>
    <lineage>
        <taxon>Eukaryota</taxon>
        <taxon>Fungi</taxon>
        <taxon>Dikarya</taxon>
        <taxon>Ascomycota</taxon>
        <taxon>Pezizomycotina</taxon>
        <taxon>Eurotiomycetes</taxon>
        <taxon>Eurotiomycetidae</taxon>
        <taxon>Eurotiales</taxon>
        <taxon>Aspergillaceae</taxon>
        <taxon>Aspergillus</taxon>
        <taxon>Aspergillus subgen. Circumdati</taxon>
    </lineage>
</organism>
<dbReference type="GO" id="GO:0016747">
    <property type="term" value="F:acyltransferase activity, transferring groups other than amino-acyl groups"/>
    <property type="evidence" value="ECO:0007669"/>
    <property type="project" value="InterPro"/>
</dbReference>
<protein>
    <recommendedName>
        <fullName evidence="1">N-acetyltransferase domain-containing protein</fullName>
    </recommendedName>
</protein>
<reference evidence="2 3" key="1">
    <citation type="submission" date="2019-03" db="EMBL/GenBank/DDBJ databases">
        <title>The genome sequence of a newly discovered highly antifungal drug resistant Aspergillus species, Aspergillus tanneri NIH 1004.</title>
        <authorList>
            <person name="Mounaud S."/>
            <person name="Singh I."/>
            <person name="Joardar V."/>
            <person name="Pakala S."/>
            <person name="Pakala S."/>
            <person name="Venepally P."/>
            <person name="Hoover J."/>
            <person name="Nierman W."/>
            <person name="Chung J."/>
            <person name="Losada L."/>
        </authorList>
    </citation>
    <scope>NUCLEOTIDE SEQUENCE [LARGE SCALE GENOMIC DNA]</scope>
    <source>
        <strain evidence="2 3">NIH1004</strain>
    </source>
</reference>
<dbReference type="Pfam" id="PF00583">
    <property type="entry name" value="Acetyltransf_1"/>
    <property type="match status" value="1"/>
</dbReference>
<dbReference type="PROSITE" id="PS51186">
    <property type="entry name" value="GNAT"/>
    <property type="match status" value="1"/>
</dbReference>
<dbReference type="InterPro" id="IPR016181">
    <property type="entry name" value="Acyl_CoA_acyltransferase"/>
</dbReference>
<evidence type="ECO:0000313" key="2">
    <source>
        <dbReference type="EMBL" id="THC87106.1"/>
    </source>
</evidence>
<accession>A0A4S3IXM6</accession>
<dbReference type="PANTHER" id="PTHR42791:SF1">
    <property type="entry name" value="N-ACETYLTRANSFERASE DOMAIN-CONTAINING PROTEIN"/>
    <property type="match status" value="1"/>
</dbReference>
<evidence type="ECO:0000313" key="3">
    <source>
        <dbReference type="Proteomes" id="UP000308092"/>
    </source>
</evidence>
<proteinExistence type="predicted"/>
<dbReference type="STRING" id="1220188.A0A4S3IXM6"/>
<sequence length="194" mass="22890">MIMAPLRLEFITLQDIPAITELYYSAFNIPENLRMFPDTPGLRRWWQHANRRDLLHRPHYRFLKVVDTSDSDRMIAYAKWNLAAEKYEDRFPPWHEESDQTLCAELFGKTQEHREKVLDLDLLITHPEYRRQGAASMLVKWGCDLADQNQVLAYVDAYKPAAALYRKLGFVDQLEPPLEMPMNIPMIRRAEVTK</sequence>
<dbReference type="InterPro" id="IPR000182">
    <property type="entry name" value="GNAT_dom"/>
</dbReference>